<dbReference type="AlphaFoldDB" id="A0A016U506"/>
<comment type="caution">
    <text evidence="1">The sequence shown here is derived from an EMBL/GenBank/DDBJ whole genome shotgun (WGS) entry which is preliminary data.</text>
</comment>
<evidence type="ECO:0000313" key="1">
    <source>
        <dbReference type="EMBL" id="EYC10394.1"/>
    </source>
</evidence>
<gene>
    <name evidence="1" type="primary">Acey_s0055.g2536</name>
    <name evidence="1" type="ORF">Y032_0055g2536</name>
</gene>
<proteinExistence type="predicted"/>
<dbReference type="Proteomes" id="UP000024635">
    <property type="component" value="Unassembled WGS sequence"/>
</dbReference>
<protein>
    <submittedName>
        <fullName evidence="1">Uncharacterized protein</fullName>
    </submittedName>
</protein>
<name>A0A016U506_9BILA</name>
<dbReference type="EMBL" id="JARK01001391">
    <property type="protein sequence ID" value="EYC10394.1"/>
    <property type="molecule type" value="Genomic_DNA"/>
</dbReference>
<evidence type="ECO:0000313" key="2">
    <source>
        <dbReference type="Proteomes" id="UP000024635"/>
    </source>
</evidence>
<reference evidence="2" key="1">
    <citation type="journal article" date="2015" name="Nat. Genet.">
        <title>The genome and transcriptome of the zoonotic hookworm Ancylostoma ceylanicum identify infection-specific gene families.</title>
        <authorList>
            <person name="Schwarz E.M."/>
            <person name="Hu Y."/>
            <person name="Antoshechkin I."/>
            <person name="Miller M.M."/>
            <person name="Sternberg P.W."/>
            <person name="Aroian R.V."/>
        </authorList>
    </citation>
    <scope>NUCLEOTIDE SEQUENCE</scope>
    <source>
        <strain evidence="2">HY135</strain>
    </source>
</reference>
<accession>A0A016U506</accession>
<organism evidence="1 2">
    <name type="scientific">Ancylostoma ceylanicum</name>
    <dbReference type="NCBI Taxonomy" id="53326"/>
    <lineage>
        <taxon>Eukaryota</taxon>
        <taxon>Metazoa</taxon>
        <taxon>Ecdysozoa</taxon>
        <taxon>Nematoda</taxon>
        <taxon>Chromadorea</taxon>
        <taxon>Rhabditida</taxon>
        <taxon>Rhabditina</taxon>
        <taxon>Rhabditomorpha</taxon>
        <taxon>Strongyloidea</taxon>
        <taxon>Ancylostomatidae</taxon>
        <taxon>Ancylostomatinae</taxon>
        <taxon>Ancylostoma</taxon>
    </lineage>
</organism>
<sequence length="67" mass="8138">MRNRKIASFVLQWPEESTNRIRRRSCSRVISLMHAASRHLSRNLLWNRCSYGTHMRICRIHRHNHSL</sequence>
<keyword evidence="2" id="KW-1185">Reference proteome</keyword>